<evidence type="ECO:0000313" key="2">
    <source>
        <dbReference type="Proteomes" id="UP001165143"/>
    </source>
</evidence>
<dbReference type="AlphaFoldDB" id="A0A9W6PH21"/>
<name>A0A9W6PH21_9ACTN</name>
<protein>
    <submittedName>
        <fullName evidence="1">Uncharacterized protein</fullName>
    </submittedName>
</protein>
<evidence type="ECO:0000313" key="1">
    <source>
        <dbReference type="EMBL" id="GLW54814.1"/>
    </source>
</evidence>
<dbReference type="EMBL" id="BSRX01000014">
    <property type="protein sequence ID" value="GLW54814.1"/>
    <property type="molecule type" value="Genomic_DNA"/>
</dbReference>
<comment type="caution">
    <text evidence="1">The sequence shown here is derived from an EMBL/GenBank/DDBJ whole genome shotgun (WGS) entry which is preliminary data.</text>
</comment>
<dbReference type="Proteomes" id="UP001165143">
    <property type="component" value="Unassembled WGS sequence"/>
</dbReference>
<gene>
    <name evidence="1" type="ORF">Kpho01_28250</name>
</gene>
<proteinExistence type="predicted"/>
<accession>A0A9W6PH21</accession>
<sequence>MSCRSSGKGDALFADVAGVLAQRGGGVGAAARLLPEPSVEVPVRLTAENSNLAFDRQPPEVVDAAVASPEWRIRRYRLEHQRGTGLARWERLVRDEPPLDRRRI</sequence>
<organism evidence="1 2">
    <name type="scientific">Kitasatospora phosalacinea</name>
    <dbReference type="NCBI Taxonomy" id="2065"/>
    <lineage>
        <taxon>Bacteria</taxon>
        <taxon>Bacillati</taxon>
        <taxon>Actinomycetota</taxon>
        <taxon>Actinomycetes</taxon>
        <taxon>Kitasatosporales</taxon>
        <taxon>Streptomycetaceae</taxon>
        <taxon>Kitasatospora</taxon>
    </lineage>
</organism>
<reference evidence="1" key="1">
    <citation type="submission" date="2023-02" db="EMBL/GenBank/DDBJ databases">
        <title>Kitasatospora phosalacinea NBRC 14362.</title>
        <authorList>
            <person name="Ichikawa N."/>
            <person name="Sato H."/>
            <person name="Tonouchi N."/>
        </authorList>
    </citation>
    <scope>NUCLEOTIDE SEQUENCE</scope>
    <source>
        <strain evidence="1">NBRC 14362</strain>
    </source>
</reference>